<proteinExistence type="predicted"/>
<evidence type="ECO:0000256" key="1">
    <source>
        <dbReference type="SAM" id="MobiDB-lite"/>
    </source>
</evidence>
<dbReference type="Proteomes" id="UP000054350">
    <property type="component" value="Unassembled WGS sequence"/>
</dbReference>
<dbReference type="EMBL" id="GG745332">
    <property type="protein sequence ID" value="KNE58140.1"/>
    <property type="molecule type" value="Genomic_DNA"/>
</dbReference>
<sequence length="719" mass="79964">MMATARSATPPTTNGNMSYSSPRARPPRFISMLCRPDYPKRPISHTSLNGLHGGKVYAPFDTYDREFLPQLAHFYRVAWERDEREMRTGVAPHPDDDRPFPPTDVVDLCERIDMSDPHQQFHFHVDIDFNNLDTNIKPHPAELRRLLRDAVLSALPDGAPVDYLRRQSTAAMKQQDQNNQHISFFGLKVNRAAALYLHSHVLYALKTRYGDIENSQAGANDGREWERVVDRGYNGLRMLGSQKRRPEDVPTLVRNLTNVYSTIDERRNDRRMFPPTADDFRMATILVLPDHVNGTKSEYYRDKIFYDFVIQPKPQFMVLDMAGLYPSPAMTEFDALDDRDDPPAGTLLAATPHIPLSTHAHVFEAFAPDDGDEFAAPGTSGISVLHSEEDLARDLARERRAFLDKVSSDRTFAGGIGSMVMSPEETLHFIARHTTYLDPATAAAVLNGSKRTVPAPAAVPLGTAWLAAVVDAGVRVAVAEDHVAADIKKVAAREFLPLSAAPVKVVFGREDADRPGVYPRIDDGNGVMQDLDMVQRDVLPVAPRTDAALATVLRNRDQLAEALRKLIDRTGAKGVFIGAMDMDRPFVGTARPRGGLPVKDFVNWRVREVVAREQLWTSSGGSRGVPGRHMIRTFVEYVLATVAEALDVMSVVMIGDIASDKLLVRFKDLVPLFDERLRTLAPDLLLNSPNSTTRRWSTDRSAGTCPASMLPTQLLPTCS</sequence>
<keyword evidence="3" id="KW-1185">Reference proteome</keyword>
<dbReference type="OrthoDB" id="5537603at2759"/>
<feature type="region of interest" description="Disordered" evidence="1">
    <location>
        <begin position="1"/>
        <end position="24"/>
    </location>
</feature>
<reference evidence="3" key="2">
    <citation type="submission" date="2009-11" db="EMBL/GenBank/DDBJ databases">
        <title>The Genome Sequence of Allomyces macrogynus strain ATCC 38327.</title>
        <authorList>
            <consortium name="The Broad Institute Genome Sequencing Platform"/>
            <person name="Russ C."/>
            <person name="Cuomo C."/>
            <person name="Shea T."/>
            <person name="Young S.K."/>
            <person name="Zeng Q."/>
            <person name="Koehrsen M."/>
            <person name="Haas B."/>
            <person name="Borodovsky M."/>
            <person name="Guigo R."/>
            <person name="Alvarado L."/>
            <person name="Berlin A."/>
            <person name="Borenstein D."/>
            <person name="Chen Z."/>
            <person name="Engels R."/>
            <person name="Freedman E."/>
            <person name="Gellesch M."/>
            <person name="Goldberg J."/>
            <person name="Griggs A."/>
            <person name="Gujja S."/>
            <person name="Heiman D."/>
            <person name="Hepburn T."/>
            <person name="Howarth C."/>
            <person name="Jen D."/>
            <person name="Larson L."/>
            <person name="Lewis B."/>
            <person name="Mehta T."/>
            <person name="Park D."/>
            <person name="Pearson M."/>
            <person name="Roberts A."/>
            <person name="Saif S."/>
            <person name="Shenoy N."/>
            <person name="Sisk P."/>
            <person name="Stolte C."/>
            <person name="Sykes S."/>
            <person name="Walk T."/>
            <person name="White J."/>
            <person name="Yandava C."/>
            <person name="Burger G."/>
            <person name="Gray M.W."/>
            <person name="Holland P.W.H."/>
            <person name="King N."/>
            <person name="Lang F.B.F."/>
            <person name="Roger A.J."/>
            <person name="Ruiz-Trillo I."/>
            <person name="Lander E."/>
            <person name="Nusbaum C."/>
        </authorList>
    </citation>
    <scope>NUCLEOTIDE SEQUENCE [LARGE SCALE GENOMIC DNA]</scope>
    <source>
        <strain evidence="3">ATCC 38327</strain>
    </source>
</reference>
<accession>A0A0L0S6T7</accession>
<name>A0A0L0S6T7_ALLM3</name>
<organism evidence="2 3">
    <name type="scientific">Allomyces macrogynus (strain ATCC 38327)</name>
    <name type="common">Allomyces javanicus var. macrogynus</name>
    <dbReference type="NCBI Taxonomy" id="578462"/>
    <lineage>
        <taxon>Eukaryota</taxon>
        <taxon>Fungi</taxon>
        <taxon>Fungi incertae sedis</taxon>
        <taxon>Blastocladiomycota</taxon>
        <taxon>Blastocladiomycetes</taxon>
        <taxon>Blastocladiales</taxon>
        <taxon>Blastocladiaceae</taxon>
        <taxon>Allomyces</taxon>
    </lineage>
</organism>
<evidence type="ECO:0000313" key="3">
    <source>
        <dbReference type="Proteomes" id="UP000054350"/>
    </source>
</evidence>
<dbReference type="VEuPathDB" id="FungiDB:AMAG_04956"/>
<evidence type="ECO:0000313" key="2">
    <source>
        <dbReference type="EMBL" id="KNE58140.1"/>
    </source>
</evidence>
<dbReference type="AlphaFoldDB" id="A0A0L0S6T7"/>
<protein>
    <submittedName>
        <fullName evidence="2">Uncharacterized protein</fullName>
    </submittedName>
</protein>
<reference evidence="2 3" key="1">
    <citation type="submission" date="2009-11" db="EMBL/GenBank/DDBJ databases">
        <title>Annotation of Allomyces macrogynus ATCC 38327.</title>
        <authorList>
            <consortium name="The Broad Institute Genome Sequencing Platform"/>
            <person name="Russ C."/>
            <person name="Cuomo C."/>
            <person name="Burger G."/>
            <person name="Gray M.W."/>
            <person name="Holland P.W.H."/>
            <person name="King N."/>
            <person name="Lang F.B.F."/>
            <person name="Roger A.J."/>
            <person name="Ruiz-Trillo I."/>
            <person name="Young S.K."/>
            <person name="Zeng Q."/>
            <person name="Gargeya S."/>
            <person name="Fitzgerald M."/>
            <person name="Haas B."/>
            <person name="Abouelleil A."/>
            <person name="Alvarado L."/>
            <person name="Arachchi H.M."/>
            <person name="Berlin A."/>
            <person name="Chapman S.B."/>
            <person name="Gearin G."/>
            <person name="Goldberg J."/>
            <person name="Griggs A."/>
            <person name="Gujja S."/>
            <person name="Hansen M."/>
            <person name="Heiman D."/>
            <person name="Howarth C."/>
            <person name="Larimer J."/>
            <person name="Lui A."/>
            <person name="MacDonald P.J.P."/>
            <person name="McCowen C."/>
            <person name="Montmayeur A."/>
            <person name="Murphy C."/>
            <person name="Neiman D."/>
            <person name="Pearson M."/>
            <person name="Priest M."/>
            <person name="Roberts A."/>
            <person name="Saif S."/>
            <person name="Shea T."/>
            <person name="Sisk P."/>
            <person name="Stolte C."/>
            <person name="Sykes S."/>
            <person name="Wortman J."/>
            <person name="Nusbaum C."/>
            <person name="Birren B."/>
        </authorList>
    </citation>
    <scope>NUCLEOTIDE SEQUENCE [LARGE SCALE GENOMIC DNA]</scope>
    <source>
        <strain evidence="2 3">ATCC 38327</strain>
    </source>
</reference>
<gene>
    <name evidence="2" type="ORF">AMAG_04956</name>
</gene>
<feature type="compositionally biased region" description="Polar residues" evidence="1">
    <location>
        <begin position="1"/>
        <end position="21"/>
    </location>
</feature>